<keyword evidence="3" id="KW-1185">Reference proteome</keyword>
<organism evidence="2 3">
    <name type="scientific">Olpidium bornovanus</name>
    <dbReference type="NCBI Taxonomy" id="278681"/>
    <lineage>
        <taxon>Eukaryota</taxon>
        <taxon>Fungi</taxon>
        <taxon>Fungi incertae sedis</taxon>
        <taxon>Olpidiomycota</taxon>
        <taxon>Olpidiomycotina</taxon>
        <taxon>Olpidiomycetes</taxon>
        <taxon>Olpidiales</taxon>
        <taxon>Olpidiaceae</taxon>
        <taxon>Olpidium</taxon>
    </lineage>
</organism>
<evidence type="ECO:0000313" key="2">
    <source>
        <dbReference type="EMBL" id="KAG5460820.1"/>
    </source>
</evidence>
<comment type="caution">
    <text evidence="2">The sequence shown here is derived from an EMBL/GenBank/DDBJ whole genome shotgun (WGS) entry which is preliminary data.</text>
</comment>
<sequence>QREARVKALEEKRAEAAAAGGQSGGAHGNSNVRKGKNKRPFAHDPAEEIVGVAENIPASMLKFADWD</sequence>
<evidence type="ECO:0000313" key="3">
    <source>
        <dbReference type="Proteomes" id="UP000673691"/>
    </source>
</evidence>
<dbReference type="AlphaFoldDB" id="A0A8H8DJQ3"/>
<accession>A0A8H8DJQ3</accession>
<gene>
    <name evidence="2" type="ORF">BJ554DRAFT_7087</name>
</gene>
<evidence type="ECO:0000256" key="1">
    <source>
        <dbReference type="SAM" id="MobiDB-lite"/>
    </source>
</evidence>
<feature type="region of interest" description="Disordered" evidence="1">
    <location>
        <begin position="1"/>
        <end position="41"/>
    </location>
</feature>
<feature type="non-terminal residue" evidence="2">
    <location>
        <position position="1"/>
    </location>
</feature>
<dbReference type="EMBL" id="JAEFCI010004661">
    <property type="protein sequence ID" value="KAG5460820.1"/>
    <property type="molecule type" value="Genomic_DNA"/>
</dbReference>
<name>A0A8H8DJQ3_9FUNG</name>
<protein>
    <submittedName>
        <fullName evidence="2">Uncharacterized protein</fullName>
    </submittedName>
</protein>
<dbReference type="Proteomes" id="UP000673691">
    <property type="component" value="Unassembled WGS sequence"/>
</dbReference>
<feature type="compositionally biased region" description="Basic and acidic residues" evidence="1">
    <location>
        <begin position="1"/>
        <end position="15"/>
    </location>
</feature>
<reference evidence="2 3" key="1">
    <citation type="journal article" name="Sci. Rep.">
        <title>Genome-scale phylogenetic analyses confirm Olpidium as the closest living zoosporic fungus to the non-flagellated, terrestrial fungi.</title>
        <authorList>
            <person name="Chang Y."/>
            <person name="Rochon D."/>
            <person name="Sekimoto S."/>
            <person name="Wang Y."/>
            <person name="Chovatia M."/>
            <person name="Sandor L."/>
            <person name="Salamov A."/>
            <person name="Grigoriev I.V."/>
            <person name="Stajich J.E."/>
            <person name="Spatafora J.W."/>
        </authorList>
    </citation>
    <scope>NUCLEOTIDE SEQUENCE [LARGE SCALE GENOMIC DNA]</scope>
    <source>
        <strain evidence="2">S191</strain>
    </source>
</reference>
<proteinExistence type="predicted"/>